<dbReference type="Pfam" id="PF12645">
    <property type="entry name" value="HTH_16"/>
    <property type="match status" value="1"/>
</dbReference>
<organism evidence="2 3">
    <name type="scientific">Geobacillus icigianus</name>
    <dbReference type="NCBI Taxonomy" id="1430331"/>
    <lineage>
        <taxon>Bacteria</taxon>
        <taxon>Bacillati</taxon>
        <taxon>Bacillota</taxon>
        <taxon>Bacilli</taxon>
        <taxon>Bacillales</taxon>
        <taxon>Anoxybacillaceae</taxon>
        <taxon>Geobacillus</taxon>
    </lineage>
</organism>
<comment type="caution">
    <text evidence="2">The sequence shown here is derived from an EMBL/GenBank/DDBJ whole genome shotgun (WGS) entry which is preliminary data.</text>
</comment>
<keyword evidence="3" id="KW-1185">Reference proteome</keyword>
<dbReference type="RefSeq" id="WP_324699570.1">
    <property type="nucleotide sequence ID" value="NZ_JPYA02000008.1"/>
</dbReference>
<reference evidence="2 3" key="1">
    <citation type="journal article" date="2014" name="Genome Announc.">
        <title>Draft Genome Sequence of Geobacillus icigianus Strain G1w1T Isolated from Hot Springs in the Valley of Geysers, Kamchatka (Russian Federation).</title>
        <authorList>
            <person name="Bryanskaya A.V."/>
            <person name="Rozanov A.S."/>
            <person name="Logacheva M.D."/>
            <person name="Kotenko A.V."/>
            <person name="Peltek S.E."/>
        </authorList>
    </citation>
    <scope>NUCLEOTIDE SEQUENCE [LARGE SCALE GENOMIC DNA]</scope>
    <source>
        <strain evidence="2 3">G1w1</strain>
    </source>
</reference>
<accession>A0ABU6BLZ0</accession>
<evidence type="ECO:0000259" key="1">
    <source>
        <dbReference type="Pfam" id="PF12645"/>
    </source>
</evidence>
<name>A0ABU6BLZ0_9BACL</name>
<dbReference type="Proteomes" id="UP000029267">
    <property type="component" value="Unassembled WGS sequence"/>
</dbReference>
<evidence type="ECO:0000313" key="3">
    <source>
        <dbReference type="Proteomes" id="UP000029267"/>
    </source>
</evidence>
<proteinExistence type="predicted"/>
<protein>
    <recommendedName>
        <fullName evidence="1">Helix-turn-helix conjugative transposon-like domain-containing protein</fullName>
    </recommendedName>
</protein>
<evidence type="ECO:0000313" key="2">
    <source>
        <dbReference type="EMBL" id="MEB3752715.1"/>
    </source>
</evidence>
<dbReference type="EMBL" id="JPYA02000008">
    <property type="protein sequence ID" value="MEB3752715.1"/>
    <property type="molecule type" value="Genomic_DNA"/>
</dbReference>
<dbReference type="InterPro" id="IPR024760">
    <property type="entry name" value="HTH_dom_conjug_TS-like"/>
</dbReference>
<sequence>MDKNQCSPEEIVQILEQFEGKIQKNLKQTAYQERDDLAQEIRLKIIEKLINLEFSETLGFWSFIENNGRYQS</sequence>
<feature type="domain" description="Helix-turn-helix conjugative transposon-like" evidence="1">
    <location>
        <begin position="11"/>
        <end position="49"/>
    </location>
</feature>
<gene>
    <name evidence="2" type="ORF">EP10_003653</name>
</gene>